<evidence type="ECO:0000259" key="2">
    <source>
        <dbReference type="PROSITE" id="PS51819"/>
    </source>
</evidence>
<dbReference type="AlphaFoldDB" id="A0A918HQQ8"/>
<organism evidence="3 4">
    <name type="scientific">Streptomyces phaeofaciens</name>
    <dbReference type="NCBI Taxonomy" id="68254"/>
    <lineage>
        <taxon>Bacteria</taxon>
        <taxon>Bacillati</taxon>
        <taxon>Actinomycetota</taxon>
        <taxon>Actinomycetes</taxon>
        <taxon>Kitasatosporales</taxon>
        <taxon>Streptomycetaceae</taxon>
        <taxon>Streptomyces</taxon>
    </lineage>
</organism>
<dbReference type="InterPro" id="IPR004360">
    <property type="entry name" value="Glyas_Fos-R_dOase_dom"/>
</dbReference>
<evidence type="ECO:0000313" key="4">
    <source>
        <dbReference type="Proteomes" id="UP000646776"/>
    </source>
</evidence>
<feature type="domain" description="VOC" evidence="2">
    <location>
        <begin position="17"/>
        <end position="139"/>
    </location>
</feature>
<dbReference type="PROSITE" id="PS51819">
    <property type="entry name" value="VOC"/>
    <property type="match status" value="1"/>
</dbReference>
<feature type="region of interest" description="Disordered" evidence="1">
    <location>
        <begin position="138"/>
        <end position="157"/>
    </location>
</feature>
<dbReference type="CDD" id="cd06587">
    <property type="entry name" value="VOC"/>
    <property type="match status" value="1"/>
</dbReference>
<reference evidence="3" key="1">
    <citation type="journal article" date="2014" name="Int. J. Syst. Evol. Microbiol.">
        <title>Complete genome sequence of Corynebacterium casei LMG S-19264T (=DSM 44701T), isolated from a smear-ripened cheese.</title>
        <authorList>
            <consortium name="US DOE Joint Genome Institute (JGI-PGF)"/>
            <person name="Walter F."/>
            <person name="Albersmeier A."/>
            <person name="Kalinowski J."/>
            <person name="Ruckert C."/>
        </authorList>
    </citation>
    <scope>NUCLEOTIDE SEQUENCE</scope>
    <source>
        <strain evidence="3">JCM 4125</strain>
    </source>
</reference>
<evidence type="ECO:0000313" key="3">
    <source>
        <dbReference type="EMBL" id="GGT96915.1"/>
    </source>
</evidence>
<dbReference type="InterPro" id="IPR029068">
    <property type="entry name" value="Glyas_Bleomycin-R_OHBP_Dase"/>
</dbReference>
<dbReference type="SUPFAM" id="SSF54593">
    <property type="entry name" value="Glyoxalase/Bleomycin resistance protein/Dihydroxybiphenyl dioxygenase"/>
    <property type="match status" value="1"/>
</dbReference>
<dbReference type="InterPro" id="IPR037523">
    <property type="entry name" value="VOC_core"/>
</dbReference>
<keyword evidence="4" id="KW-1185">Reference proteome</keyword>
<accession>A0A918HQQ8</accession>
<reference evidence="3" key="2">
    <citation type="submission" date="2020-09" db="EMBL/GenBank/DDBJ databases">
        <authorList>
            <person name="Sun Q."/>
            <person name="Ohkuma M."/>
        </authorList>
    </citation>
    <scope>NUCLEOTIDE SEQUENCE</scope>
    <source>
        <strain evidence="3">JCM 4125</strain>
    </source>
</reference>
<name>A0A918HQQ8_9ACTN</name>
<proteinExistence type="predicted"/>
<gene>
    <name evidence="3" type="ORF">GCM10010226_88070</name>
</gene>
<dbReference type="Proteomes" id="UP000646776">
    <property type="component" value="Unassembled WGS sequence"/>
</dbReference>
<dbReference type="EMBL" id="BMSA01000052">
    <property type="protein sequence ID" value="GGT96915.1"/>
    <property type="molecule type" value="Genomic_DNA"/>
</dbReference>
<sequence length="157" mass="17767">MTTSSASASAPITPLRGIHHLKFAVSDLPRALAFYEQAFGARRIPHFDHRHENGSVYAHILELQGLGTHLELRLNAAHAARHRLFNTLTITVDDRAALERWDWHLNILDLPHSPVLVSLLAWVMVIEDPDQNRIRLYTRESHGPELPPDADSPWLAD</sequence>
<comment type="caution">
    <text evidence="3">The sequence shown here is derived from an EMBL/GenBank/DDBJ whole genome shotgun (WGS) entry which is preliminary data.</text>
</comment>
<dbReference type="Pfam" id="PF00903">
    <property type="entry name" value="Glyoxalase"/>
    <property type="match status" value="1"/>
</dbReference>
<dbReference type="RefSeq" id="WP_189718235.1">
    <property type="nucleotide sequence ID" value="NZ_BMSA01000052.1"/>
</dbReference>
<protein>
    <recommendedName>
        <fullName evidence="2">VOC domain-containing protein</fullName>
    </recommendedName>
</protein>
<evidence type="ECO:0000256" key="1">
    <source>
        <dbReference type="SAM" id="MobiDB-lite"/>
    </source>
</evidence>
<dbReference type="Gene3D" id="3.10.180.10">
    <property type="entry name" value="2,3-Dihydroxybiphenyl 1,2-Dioxygenase, domain 1"/>
    <property type="match status" value="1"/>
</dbReference>